<evidence type="ECO:0000259" key="1">
    <source>
        <dbReference type="PROSITE" id="PS50921"/>
    </source>
</evidence>
<evidence type="ECO:0000313" key="3">
    <source>
        <dbReference type="Proteomes" id="UP001500051"/>
    </source>
</evidence>
<comment type="caution">
    <text evidence="2">The sequence shown here is derived from an EMBL/GenBank/DDBJ whole genome shotgun (WGS) entry which is preliminary data.</text>
</comment>
<dbReference type="Pfam" id="PF03861">
    <property type="entry name" value="ANTAR"/>
    <property type="match status" value="1"/>
</dbReference>
<dbReference type="InterPro" id="IPR036388">
    <property type="entry name" value="WH-like_DNA-bd_sf"/>
</dbReference>
<keyword evidence="3" id="KW-1185">Reference proteome</keyword>
<evidence type="ECO:0000313" key="2">
    <source>
        <dbReference type="EMBL" id="GAA3705833.1"/>
    </source>
</evidence>
<proteinExistence type="predicted"/>
<dbReference type="SUPFAM" id="SSF52172">
    <property type="entry name" value="CheY-like"/>
    <property type="match status" value="1"/>
</dbReference>
<dbReference type="RefSeq" id="WP_344812623.1">
    <property type="nucleotide sequence ID" value="NZ_BAAAYX010000009.1"/>
</dbReference>
<feature type="domain" description="ANTAR" evidence="1">
    <location>
        <begin position="149"/>
        <end position="210"/>
    </location>
</feature>
<accession>A0ABP7DIA5</accession>
<protein>
    <recommendedName>
        <fullName evidence="1">ANTAR domain-containing protein</fullName>
    </recommendedName>
</protein>
<gene>
    <name evidence="2" type="ORF">GCM10022204_24240</name>
</gene>
<dbReference type="Proteomes" id="UP001500051">
    <property type="component" value="Unassembled WGS sequence"/>
</dbReference>
<dbReference type="Gene3D" id="1.10.10.10">
    <property type="entry name" value="Winged helix-like DNA-binding domain superfamily/Winged helix DNA-binding domain"/>
    <property type="match status" value="1"/>
</dbReference>
<reference evidence="3" key="1">
    <citation type="journal article" date="2019" name="Int. J. Syst. Evol. Microbiol.">
        <title>The Global Catalogue of Microorganisms (GCM) 10K type strain sequencing project: providing services to taxonomists for standard genome sequencing and annotation.</title>
        <authorList>
            <consortium name="The Broad Institute Genomics Platform"/>
            <consortium name="The Broad Institute Genome Sequencing Center for Infectious Disease"/>
            <person name="Wu L."/>
            <person name="Ma J."/>
        </authorList>
    </citation>
    <scope>NUCLEOTIDE SEQUENCE [LARGE SCALE GENOMIC DNA]</scope>
    <source>
        <strain evidence="3">JCM 16548</strain>
    </source>
</reference>
<name>A0ABP7DIA5_9ACTN</name>
<dbReference type="Gene3D" id="3.30.450.20">
    <property type="entry name" value="PAS domain"/>
    <property type="match status" value="1"/>
</dbReference>
<dbReference type="PROSITE" id="PS50921">
    <property type="entry name" value="ANTAR"/>
    <property type="match status" value="1"/>
</dbReference>
<dbReference type="InterPro" id="IPR011006">
    <property type="entry name" value="CheY-like_superfamily"/>
</dbReference>
<dbReference type="SMART" id="SM01012">
    <property type="entry name" value="ANTAR"/>
    <property type="match status" value="1"/>
</dbReference>
<dbReference type="EMBL" id="BAAAYX010000009">
    <property type="protein sequence ID" value="GAA3705833.1"/>
    <property type="molecule type" value="Genomic_DNA"/>
</dbReference>
<sequence length="250" mass="27019">MGSGGALPADEELVARFSGRLDYSVGQFVGRPHADQWVWDEHLDAILGHPGLKPSVSLRSLLQQVADDDRELAADAFQAAVEHGDQVMVSCRLHAAGGGVRSVLITAEVSDDQPDGQPMCALLRKNHVAATTGPWLVGQVLDLTSLRLSASRAAANHAVNQSAEHRAAIEQAKGIIMVTHRVDADCAFELLRRHSQNTNTKVHDLADHLVGHVTTLHLETARAQVDALLQQPYEHEPSQPTRPRVDPAPV</sequence>
<organism evidence="2 3">
    <name type="scientific">Microlunatus aurantiacus</name>
    <dbReference type="NCBI Taxonomy" id="446786"/>
    <lineage>
        <taxon>Bacteria</taxon>
        <taxon>Bacillati</taxon>
        <taxon>Actinomycetota</taxon>
        <taxon>Actinomycetes</taxon>
        <taxon>Propionibacteriales</taxon>
        <taxon>Propionibacteriaceae</taxon>
        <taxon>Microlunatus</taxon>
    </lineage>
</organism>
<dbReference type="InterPro" id="IPR005561">
    <property type="entry name" value="ANTAR"/>
</dbReference>